<name>A0ABX0RBZ5_9GAMM</name>
<dbReference type="EMBL" id="VWXF01000002">
    <property type="protein sequence ID" value="NIF21219.1"/>
    <property type="molecule type" value="Genomic_DNA"/>
</dbReference>
<evidence type="ECO:0000313" key="2">
    <source>
        <dbReference type="Proteomes" id="UP001515683"/>
    </source>
</evidence>
<comment type="caution">
    <text evidence="1">The sequence shown here is derived from an EMBL/GenBank/DDBJ whole genome shotgun (WGS) entry which is preliminary data.</text>
</comment>
<dbReference type="Proteomes" id="UP001515683">
    <property type="component" value="Unassembled WGS sequence"/>
</dbReference>
<dbReference type="RefSeq" id="WP_167013044.1">
    <property type="nucleotide sequence ID" value="NZ_VWXF01000002.1"/>
</dbReference>
<organism evidence="1 2">
    <name type="scientific">Candidatus Pantoea multigeneris</name>
    <dbReference type="NCBI Taxonomy" id="2608357"/>
    <lineage>
        <taxon>Bacteria</taxon>
        <taxon>Pseudomonadati</taxon>
        <taxon>Pseudomonadota</taxon>
        <taxon>Gammaproteobacteria</taxon>
        <taxon>Enterobacterales</taxon>
        <taxon>Erwiniaceae</taxon>
        <taxon>Pantoea</taxon>
    </lineage>
</organism>
<evidence type="ECO:0000313" key="1">
    <source>
        <dbReference type="EMBL" id="NIF21219.1"/>
    </source>
</evidence>
<protein>
    <submittedName>
        <fullName evidence="1">Uncharacterized protein</fullName>
    </submittedName>
</protein>
<sequence length="150" mass="16653">MQQLSTLSLVEHFGQTEFSQARSEIYFNGRSSGILVSGKILEAAFSTDDDRCLIFTTDDILFEESLTIALVSREQGVIDIAHVGGEYVSGVFKNAVSEGDVVHFQFIDGVRWTIKISSTPHFRIPFLSDPRGVQRPSGLKTYMTFSTVPL</sequence>
<reference evidence="1 2" key="1">
    <citation type="journal article" date="2019" name="bioRxiv">
        <title>Bacteria contribute to plant secondary compound degradation in a generalist herbivore system.</title>
        <authorList>
            <person name="Francoeur C.B."/>
            <person name="Khadempour L."/>
            <person name="Moreira-Soto R.D."/>
            <person name="Gotting K."/>
            <person name="Book A.J."/>
            <person name="Pinto-Tomas A.A."/>
            <person name="Keefover-Ring K."/>
            <person name="Currie C.R."/>
        </authorList>
    </citation>
    <scope>NUCLEOTIDE SEQUENCE [LARGE SCALE GENOMIC DNA]</scope>
    <source>
        <strain evidence="1">Acro-835</strain>
    </source>
</reference>
<gene>
    <name evidence="1" type="ORF">F3J40_06300</name>
</gene>
<keyword evidence="2" id="KW-1185">Reference proteome</keyword>
<accession>A0ABX0RBZ5</accession>
<proteinExistence type="predicted"/>